<reference evidence="1 2" key="1">
    <citation type="submission" date="2018-11" db="EMBL/GenBank/DDBJ databases">
        <title>Sequencing the genomes of 1000 actinobacteria strains.</title>
        <authorList>
            <person name="Klenk H.-P."/>
        </authorList>
    </citation>
    <scope>NUCLEOTIDE SEQUENCE [LARGE SCALE GENOMIC DNA]</scope>
    <source>
        <strain evidence="1 2">DSM 44781</strain>
    </source>
</reference>
<comment type="caution">
    <text evidence="1">The sequence shown here is derived from an EMBL/GenBank/DDBJ whole genome shotgun (WGS) entry which is preliminary data.</text>
</comment>
<accession>A0A3N4RFW0</accession>
<protein>
    <recommendedName>
        <fullName evidence="3">N4-gp56 family major capsid protein</fullName>
    </recommendedName>
</protein>
<organism evidence="1 2">
    <name type="scientific">Kitasatospora cineracea</name>
    <dbReference type="NCBI Taxonomy" id="88074"/>
    <lineage>
        <taxon>Bacteria</taxon>
        <taxon>Bacillati</taxon>
        <taxon>Actinomycetota</taxon>
        <taxon>Actinomycetes</taxon>
        <taxon>Kitasatosporales</taxon>
        <taxon>Streptomycetaceae</taxon>
        <taxon>Kitasatospora</taxon>
    </lineage>
</organism>
<evidence type="ECO:0000313" key="1">
    <source>
        <dbReference type="EMBL" id="RPE27287.1"/>
    </source>
</evidence>
<dbReference type="AlphaFoldDB" id="A0A3N4RFW0"/>
<evidence type="ECO:0000313" key="2">
    <source>
        <dbReference type="Proteomes" id="UP000266906"/>
    </source>
</evidence>
<name>A0A3N4RFW0_9ACTN</name>
<keyword evidence="2" id="KW-1185">Reference proteome</keyword>
<dbReference type="RefSeq" id="WP_123821641.1">
    <property type="nucleotide sequence ID" value="NZ_RKQG01000004.1"/>
</dbReference>
<proteinExistence type="predicted"/>
<evidence type="ECO:0008006" key="3">
    <source>
        <dbReference type="Google" id="ProtNLM"/>
    </source>
</evidence>
<dbReference type="EMBL" id="RKQG01000004">
    <property type="protein sequence ID" value="RPE27287.1"/>
    <property type="molecule type" value="Genomic_DNA"/>
</dbReference>
<sequence length="437" mass="46082">MTPTAAPARLAAPAWFDLGRHDIRSTVPAAIRPMMQNGMLERVFRDALVPSFLYPALADNEAWQGGLGDTKTFTRKGLLAPVTTAITGSDPSAATYGIEQWSVKMDQYGNSMDTNMLVSATALASKFMADVETLGINAGQSINQLCRNKLYQAYAGGRTWCTTVGTSDTSIIVNSTAGFETVLVNGVPTPVSGSTPLNVTIAGVANTVVGVNAGTNTLTLGTARADVVGDYVLSANAPVSVRGTGNSAYDLTGSNLATFAMFRAAVARLRKMNVPTINGYYVAHIDADTEAQLFADADFKQALQGRVDSPIYRDLSIGRFAGIDWVRNNEAPTILGGSAGTLTVHRPIVMGGSALMASPLDGFGSLLDDTGVQDIPEIKTVNVAPGVDIALIVRPPQDRLQQVLSTTWSWVGDYGVPTDYGTGDAALFKRAVVLEHA</sequence>
<dbReference type="Proteomes" id="UP000266906">
    <property type="component" value="Unassembled WGS sequence"/>
</dbReference>
<gene>
    <name evidence="1" type="ORF">EDD38_7432</name>
</gene>